<reference evidence="4 5" key="1">
    <citation type="journal article" date="2016" name="Nat. Commun.">
        <title>Thousands of microbial genomes shed light on interconnected biogeochemical processes in an aquifer system.</title>
        <authorList>
            <person name="Anantharaman K."/>
            <person name="Brown C.T."/>
            <person name="Hug L.A."/>
            <person name="Sharon I."/>
            <person name="Castelle C.J."/>
            <person name="Probst A.J."/>
            <person name="Thomas B.C."/>
            <person name="Singh A."/>
            <person name="Wilkins M.J."/>
            <person name="Karaoz U."/>
            <person name="Brodie E.L."/>
            <person name="Williams K.H."/>
            <person name="Hubbard S.S."/>
            <person name="Banfield J.F."/>
        </authorList>
    </citation>
    <scope>NUCLEOTIDE SEQUENCE [LARGE SCALE GENOMIC DNA]</scope>
</reference>
<dbReference type="InterPro" id="IPR019734">
    <property type="entry name" value="TPR_rpt"/>
</dbReference>
<dbReference type="EMBL" id="MGJM01000014">
    <property type="protein sequence ID" value="OGN06455.1"/>
    <property type="molecule type" value="Genomic_DNA"/>
</dbReference>
<dbReference type="SUPFAM" id="SSF48452">
    <property type="entry name" value="TPR-like"/>
    <property type="match status" value="1"/>
</dbReference>
<comment type="caution">
    <text evidence="4">The sequence shown here is derived from an EMBL/GenBank/DDBJ whole genome shotgun (WGS) entry which is preliminary data.</text>
</comment>
<name>A0A1F8F008_9BACT</name>
<dbReference type="Proteomes" id="UP000177605">
    <property type="component" value="Unassembled WGS sequence"/>
</dbReference>
<protein>
    <submittedName>
        <fullName evidence="4">Uncharacterized protein</fullName>
    </submittedName>
</protein>
<dbReference type="PANTHER" id="PTHR44858">
    <property type="entry name" value="TETRATRICOPEPTIDE REPEAT PROTEIN 6"/>
    <property type="match status" value="1"/>
</dbReference>
<proteinExistence type="predicted"/>
<dbReference type="PANTHER" id="PTHR44858:SF1">
    <property type="entry name" value="UDP-N-ACETYLGLUCOSAMINE--PEPTIDE N-ACETYLGLUCOSAMINYLTRANSFERASE SPINDLY-RELATED"/>
    <property type="match status" value="1"/>
</dbReference>
<evidence type="ECO:0000256" key="2">
    <source>
        <dbReference type="ARBA" id="ARBA00022803"/>
    </source>
</evidence>
<evidence type="ECO:0000313" key="4">
    <source>
        <dbReference type="EMBL" id="OGN06455.1"/>
    </source>
</evidence>
<keyword evidence="1" id="KW-0677">Repeat</keyword>
<dbReference type="Gene3D" id="1.25.40.10">
    <property type="entry name" value="Tetratricopeptide repeat domain"/>
    <property type="match status" value="2"/>
</dbReference>
<gene>
    <name evidence="4" type="ORF">A2669_01685</name>
</gene>
<organism evidence="4 5">
    <name type="scientific">Candidatus Yanofskybacteria bacterium RIFCSPHIGHO2_01_FULL_48_25b</name>
    <dbReference type="NCBI Taxonomy" id="1802672"/>
    <lineage>
        <taxon>Bacteria</taxon>
        <taxon>Candidatus Yanofskyibacteriota</taxon>
    </lineage>
</organism>
<evidence type="ECO:0000256" key="1">
    <source>
        <dbReference type="ARBA" id="ARBA00022737"/>
    </source>
</evidence>
<evidence type="ECO:0000313" key="5">
    <source>
        <dbReference type="Proteomes" id="UP000177605"/>
    </source>
</evidence>
<feature type="repeat" description="TPR" evidence="3">
    <location>
        <begin position="73"/>
        <end position="106"/>
    </location>
</feature>
<dbReference type="SMART" id="SM00028">
    <property type="entry name" value="TPR"/>
    <property type="match status" value="3"/>
</dbReference>
<accession>A0A1F8F008</accession>
<dbReference type="Pfam" id="PF13181">
    <property type="entry name" value="TPR_8"/>
    <property type="match status" value="2"/>
</dbReference>
<feature type="repeat" description="TPR" evidence="3">
    <location>
        <begin position="39"/>
        <end position="72"/>
    </location>
</feature>
<evidence type="ECO:0000256" key="3">
    <source>
        <dbReference type="PROSITE-ProRule" id="PRU00339"/>
    </source>
</evidence>
<sequence>MGFLSKIFGTDPESIKKRVFEGLEQRFAGDFEMTNAAKAGWLTAVGENFGQRSQYNQAIEYFKDAIKLDSNCISAYVSLGLAYVVKEMFKEAIDVFEKADVLEKNIKESKIYTSFKDQPYLLHILNMNLHFPLGIAYMEVGDKEKAIDHFEKSLKAIEEQKNLKEAGGISEQDWEQNKKTMTTSAETAKKLLKQLKQG</sequence>
<feature type="repeat" description="TPR" evidence="3">
    <location>
        <begin position="127"/>
        <end position="160"/>
    </location>
</feature>
<dbReference type="Pfam" id="PF13176">
    <property type="entry name" value="TPR_7"/>
    <property type="match status" value="1"/>
</dbReference>
<dbReference type="AlphaFoldDB" id="A0A1F8F008"/>
<dbReference type="InterPro" id="IPR011990">
    <property type="entry name" value="TPR-like_helical_dom_sf"/>
</dbReference>
<dbReference type="PROSITE" id="PS50005">
    <property type="entry name" value="TPR"/>
    <property type="match status" value="3"/>
</dbReference>
<keyword evidence="2 3" id="KW-0802">TPR repeat</keyword>
<dbReference type="InterPro" id="IPR050498">
    <property type="entry name" value="Ycf3"/>
</dbReference>